<dbReference type="STRING" id="1492898.SY85_16020"/>
<dbReference type="OrthoDB" id="9799840at2"/>
<dbReference type="PATRIC" id="fig|1492898.3.peg.3482"/>
<sequence length="132" mass="14540">MSSNRTNYSSGAKWEDIVGYSRAVKIGNVIEVTGTVAVDEHNQLIGEGDAYLQTKFILQKIESVLLQAGASLKDVVRTRMFVTDIAQWEAYGKAHGEVFKDIKPCTTMVEVSRLIAPEYLIEIEATAVLSNS</sequence>
<dbReference type="Proteomes" id="UP000077177">
    <property type="component" value="Chromosome"/>
</dbReference>
<dbReference type="InterPro" id="IPR006175">
    <property type="entry name" value="YjgF/YER057c/UK114"/>
</dbReference>
<dbReference type="PANTHER" id="PTHR43857:SF1">
    <property type="entry name" value="YJGH FAMILY PROTEIN"/>
    <property type="match status" value="1"/>
</dbReference>
<keyword evidence="2" id="KW-1185">Reference proteome</keyword>
<dbReference type="InterPro" id="IPR035959">
    <property type="entry name" value="RutC-like_sf"/>
</dbReference>
<gene>
    <name evidence="1" type="ORF">SY85_16020</name>
</gene>
<reference evidence="1 2" key="2">
    <citation type="journal article" date="2016" name="Int. J. Syst. Evol. Microbiol.">
        <title>Flavisolibacter tropicus sp. nov., isolated from tropical soil.</title>
        <authorList>
            <person name="Lee J.J."/>
            <person name="Kang M.S."/>
            <person name="Kim G.S."/>
            <person name="Lee C.S."/>
            <person name="Lim S."/>
            <person name="Lee J."/>
            <person name="Roh S.H."/>
            <person name="Kang H."/>
            <person name="Ha J.M."/>
            <person name="Bae S."/>
            <person name="Jung H.Y."/>
            <person name="Kim M.K."/>
        </authorList>
    </citation>
    <scope>NUCLEOTIDE SEQUENCE [LARGE SCALE GENOMIC DNA]</scope>
    <source>
        <strain evidence="1 2">LCS9</strain>
    </source>
</reference>
<reference evidence="2" key="1">
    <citation type="submission" date="2015-01" db="EMBL/GenBank/DDBJ databases">
        <title>Flavisolibacter sp./LCS9/ whole genome sequencing.</title>
        <authorList>
            <person name="Kim M.K."/>
            <person name="Srinivasan S."/>
            <person name="Lee J.-J."/>
        </authorList>
    </citation>
    <scope>NUCLEOTIDE SEQUENCE [LARGE SCALE GENOMIC DNA]</scope>
    <source>
        <strain evidence="2">LCS9</strain>
    </source>
</reference>
<organism evidence="1 2">
    <name type="scientific">Flavisolibacter tropicus</name>
    <dbReference type="NCBI Taxonomy" id="1492898"/>
    <lineage>
        <taxon>Bacteria</taxon>
        <taxon>Pseudomonadati</taxon>
        <taxon>Bacteroidota</taxon>
        <taxon>Chitinophagia</taxon>
        <taxon>Chitinophagales</taxon>
        <taxon>Chitinophagaceae</taxon>
        <taxon>Flavisolibacter</taxon>
    </lineage>
</organism>
<evidence type="ECO:0000313" key="2">
    <source>
        <dbReference type="Proteomes" id="UP000077177"/>
    </source>
</evidence>
<dbReference type="RefSeq" id="WP_066405901.1">
    <property type="nucleotide sequence ID" value="NZ_CP011390.1"/>
</dbReference>
<accession>A0A172TXF4</accession>
<evidence type="ECO:0000313" key="1">
    <source>
        <dbReference type="EMBL" id="ANE51775.1"/>
    </source>
</evidence>
<dbReference type="Pfam" id="PF01042">
    <property type="entry name" value="Ribonuc_L-PSP"/>
    <property type="match status" value="1"/>
</dbReference>
<dbReference type="SUPFAM" id="SSF55298">
    <property type="entry name" value="YjgF-like"/>
    <property type="match status" value="1"/>
</dbReference>
<dbReference type="Gene3D" id="3.30.1330.40">
    <property type="entry name" value="RutC-like"/>
    <property type="match status" value="1"/>
</dbReference>
<dbReference type="AlphaFoldDB" id="A0A172TXF4"/>
<dbReference type="EMBL" id="CP011390">
    <property type="protein sequence ID" value="ANE51775.1"/>
    <property type="molecule type" value="Genomic_DNA"/>
</dbReference>
<dbReference type="PANTHER" id="PTHR43857">
    <property type="entry name" value="BLR7761 PROTEIN"/>
    <property type="match status" value="1"/>
</dbReference>
<dbReference type="KEGG" id="fla:SY85_16020"/>
<protein>
    <submittedName>
        <fullName evidence="1">Endoribonuclease L-PSP</fullName>
    </submittedName>
</protein>
<proteinExistence type="predicted"/>
<dbReference type="CDD" id="cd06154">
    <property type="entry name" value="YjgF_YER057c_UK114_like_6"/>
    <property type="match status" value="1"/>
</dbReference>
<name>A0A172TXF4_9BACT</name>